<protein>
    <submittedName>
        <fullName evidence="1">F-box domain-containing protein</fullName>
    </submittedName>
</protein>
<evidence type="ECO:0000313" key="2">
    <source>
        <dbReference type="Proteomes" id="UP001232148"/>
    </source>
</evidence>
<keyword evidence="2" id="KW-1185">Reference proteome</keyword>
<dbReference type="Gene3D" id="3.80.10.10">
    <property type="entry name" value="Ribonuclease Inhibitor"/>
    <property type="match status" value="1"/>
</dbReference>
<sequence length="702" mass="79325">MASLELQDPGYANLHNSGNHGSPLVKLPTELLFEIVKLLDADPDAKLSPLSLVNRFLRELSIPTLFRTMQLTTRENKLLEHIEDIEDNEAILDSVVVMGIYSEGFSTTRTPYQNVHLGHGQNCKRGTAYELAGLILSLPNLQDLRLDLRFKANTSLIGPLRRSFDKRYLMFPDITALAFPMKTDLKFIPEVFPNLRAISLELQKAPNATPDVRYLSMHLQLEYLELWKARWDQSDLQGIPTLFRHVTHLTIGGMMTFSRTMGSLTGFCPVLEELPNLRVLAITNDSLSNRHTRNVKAFDRGCRIHEKNSSFCLICFVSFSSPATLDYFSSSAMDARHSDDLAPTDGPKAQSVAPTAKTYLVTLPRELVIEIIKTCHETRPDRGLLLSSRYSGHRGSVLMLSCVNKCLRTLSIPFLFESLELEVDEAELGTHLKVIADNEAILEAARFIYLNTYGPGNIRCSAPCGAPTRALLVKVLSKMSLKELKVQFDGGEESLANLFCSELAAQRVTLPSVTVLAYPHYRMAELIPTVFSNLRVLGLAIRESPKKTPGLRAVATELHRLDTLELSKDYWDFAALEEIVELFPLIPRLLIDGRLRMPADSRLIAVFKKMTNLKELSFMEDMIQFQDPHDYTGGFALKFFYECPRLEQLLLTVIYFGRHIYFPVRKGKKLVNVEVWDPPKEVELGWHIVHRSGGSPWKLHDL</sequence>
<name>A0AAD9LYU4_9PEZI</name>
<comment type="caution">
    <text evidence="1">The sequence shown here is derived from an EMBL/GenBank/DDBJ whole genome shotgun (WGS) entry which is preliminary data.</text>
</comment>
<accession>A0AAD9LYU4</accession>
<dbReference type="SUPFAM" id="SSF52047">
    <property type="entry name" value="RNI-like"/>
    <property type="match status" value="1"/>
</dbReference>
<gene>
    <name evidence="1" type="ORF">LX32DRAFT_620504</name>
</gene>
<dbReference type="InterPro" id="IPR032675">
    <property type="entry name" value="LRR_dom_sf"/>
</dbReference>
<dbReference type="AlphaFoldDB" id="A0AAD9LYU4"/>
<proteinExistence type="predicted"/>
<organism evidence="1 2">
    <name type="scientific">Colletotrichum zoysiae</name>
    <dbReference type="NCBI Taxonomy" id="1216348"/>
    <lineage>
        <taxon>Eukaryota</taxon>
        <taxon>Fungi</taxon>
        <taxon>Dikarya</taxon>
        <taxon>Ascomycota</taxon>
        <taxon>Pezizomycotina</taxon>
        <taxon>Sordariomycetes</taxon>
        <taxon>Hypocreomycetidae</taxon>
        <taxon>Glomerellales</taxon>
        <taxon>Glomerellaceae</taxon>
        <taxon>Colletotrichum</taxon>
        <taxon>Colletotrichum graminicola species complex</taxon>
    </lineage>
</organism>
<evidence type="ECO:0000313" key="1">
    <source>
        <dbReference type="EMBL" id="KAK2027596.1"/>
    </source>
</evidence>
<dbReference type="Proteomes" id="UP001232148">
    <property type="component" value="Unassembled WGS sequence"/>
</dbReference>
<reference evidence="1" key="1">
    <citation type="submission" date="2021-06" db="EMBL/GenBank/DDBJ databases">
        <title>Comparative genomics, transcriptomics and evolutionary studies reveal genomic signatures of adaptation to plant cell wall in hemibiotrophic fungi.</title>
        <authorList>
            <consortium name="DOE Joint Genome Institute"/>
            <person name="Baroncelli R."/>
            <person name="Diaz J.F."/>
            <person name="Benocci T."/>
            <person name="Peng M."/>
            <person name="Battaglia E."/>
            <person name="Haridas S."/>
            <person name="Andreopoulos W."/>
            <person name="Labutti K."/>
            <person name="Pangilinan J."/>
            <person name="Floch G.L."/>
            <person name="Makela M.R."/>
            <person name="Henrissat B."/>
            <person name="Grigoriev I.V."/>
            <person name="Crouch J.A."/>
            <person name="De Vries R.P."/>
            <person name="Sukno S.A."/>
            <person name="Thon M.R."/>
        </authorList>
    </citation>
    <scope>NUCLEOTIDE SEQUENCE</scope>
    <source>
        <strain evidence="1">MAFF235873</strain>
    </source>
</reference>
<dbReference type="EMBL" id="MU842892">
    <property type="protein sequence ID" value="KAK2027596.1"/>
    <property type="molecule type" value="Genomic_DNA"/>
</dbReference>